<name>A0A8X7RAL3_BRACI</name>
<evidence type="ECO:0000313" key="2">
    <source>
        <dbReference type="Proteomes" id="UP000886595"/>
    </source>
</evidence>
<sequence>MVVKETYQTAESLPAMLAIWVRACLHEDDSRMLDDLIIRIYSAMSQNITPSQMMIEACPLQQLPTGFDFDQHFAAFLELLSERPSMQRNERRSFRHGPSQESRLWIVGFGF</sequence>
<keyword evidence="2" id="KW-1185">Reference proteome</keyword>
<proteinExistence type="predicted"/>
<accession>A0A8X7RAL3</accession>
<dbReference type="AlphaFoldDB" id="A0A8X7RAL3"/>
<comment type="caution">
    <text evidence="1">The sequence shown here is derived from an EMBL/GenBank/DDBJ whole genome shotgun (WGS) entry which is preliminary data.</text>
</comment>
<evidence type="ECO:0000313" key="1">
    <source>
        <dbReference type="EMBL" id="KAG2281679.1"/>
    </source>
</evidence>
<dbReference type="EMBL" id="JAAMPC010000011">
    <property type="protein sequence ID" value="KAG2281679.1"/>
    <property type="molecule type" value="Genomic_DNA"/>
</dbReference>
<gene>
    <name evidence="1" type="ORF">Bca52824_052899</name>
</gene>
<protein>
    <submittedName>
        <fullName evidence="1">Uncharacterized protein</fullName>
    </submittedName>
</protein>
<dbReference type="Proteomes" id="UP000886595">
    <property type="component" value="Unassembled WGS sequence"/>
</dbReference>
<reference evidence="1 2" key="1">
    <citation type="submission" date="2020-02" db="EMBL/GenBank/DDBJ databases">
        <authorList>
            <person name="Ma Q."/>
            <person name="Huang Y."/>
            <person name="Song X."/>
            <person name="Pei D."/>
        </authorList>
    </citation>
    <scope>NUCLEOTIDE SEQUENCE [LARGE SCALE GENOMIC DNA]</scope>
    <source>
        <strain evidence="1">Sxm20200214</strain>
        <tissue evidence="1">Leaf</tissue>
    </source>
</reference>
<organism evidence="1 2">
    <name type="scientific">Brassica carinata</name>
    <name type="common">Ethiopian mustard</name>
    <name type="synonym">Abyssinian cabbage</name>
    <dbReference type="NCBI Taxonomy" id="52824"/>
    <lineage>
        <taxon>Eukaryota</taxon>
        <taxon>Viridiplantae</taxon>
        <taxon>Streptophyta</taxon>
        <taxon>Embryophyta</taxon>
        <taxon>Tracheophyta</taxon>
        <taxon>Spermatophyta</taxon>
        <taxon>Magnoliopsida</taxon>
        <taxon>eudicotyledons</taxon>
        <taxon>Gunneridae</taxon>
        <taxon>Pentapetalae</taxon>
        <taxon>rosids</taxon>
        <taxon>malvids</taxon>
        <taxon>Brassicales</taxon>
        <taxon>Brassicaceae</taxon>
        <taxon>Brassiceae</taxon>
        <taxon>Brassica</taxon>
    </lineage>
</organism>